<protein>
    <submittedName>
        <fullName evidence="2">Uncharacterized protein</fullName>
    </submittedName>
</protein>
<evidence type="ECO:0000256" key="1">
    <source>
        <dbReference type="SAM" id="Phobius"/>
    </source>
</evidence>
<keyword evidence="1" id="KW-0472">Membrane</keyword>
<proteinExistence type="predicted"/>
<feature type="transmembrane region" description="Helical" evidence="1">
    <location>
        <begin position="45"/>
        <end position="64"/>
    </location>
</feature>
<name>A0A841DH20_9ACTN</name>
<comment type="caution">
    <text evidence="2">The sequence shown here is derived from an EMBL/GenBank/DDBJ whole genome shotgun (WGS) entry which is preliminary data.</text>
</comment>
<gene>
    <name evidence="2" type="ORF">HDA44_001775</name>
</gene>
<dbReference type="RefSeq" id="WP_184832815.1">
    <property type="nucleotide sequence ID" value="NZ_BAAAVN010000004.1"/>
</dbReference>
<organism evidence="2 3">
    <name type="scientific">Kribbella solani</name>
    <dbReference type="NCBI Taxonomy" id="236067"/>
    <lineage>
        <taxon>Bacteria</taxon>
        <taxon>Bacillati</taxon>
        <taxon>Actinomycetota</taxon>
        <taxon>Actinomycetes</taxon>
        <taxon>Propionibacteriales</taxon>
        <taxon>Kribbellaceae</taxon>
        <taxon>Kribbella</taxon>
    </lineage>
</organism>
<evidence type="ECO:0000313" key="3">
    <source>
        <dbReference type="Proteomes" id="UP000558997"/>
    </source>
</evidence>
<keyword evidence="1" id="KW-0812">Transmembrane</keyword>
<feature type="transmembrane region" description="Helical" evidence="1">
    <location>
        <begin position="84"/>
        <end position="114"/>
    </location>
</feature>
<keyword evidence="1" id="KW-1133">Transmembrane helix</keyword>
<dbReference type="AlphaFoldDB" id="A0A841DH20"/>
<dbReference type="Proteomes" id="UP000558997">
    <property type="component" value="Unassembled WGS sequence"/>
</dbReference>
<evidence type="ECO:0000313" key="2">
    <source>
        <dbReference type="EMBL" id="MBB5978434.1"/>
    </source>
</evidence>
<feature type="transmembrane region" description="Helical" evidence="1">
    <location>
        <begin position="20"/>
        <end position="40"/>
    </location>
</feature>
<accession>A0A841DH20</accession>
<reference evidence="2 3" key="1">
    <citation type="submission" date="2020-08" db="EMBL/GenBank/DDBJ databases">
        <title>Sequencing the genomes of 1000 actinobacteria strains.</title>
        <authorList>
            <person name="Klenk H.-P."/>
        </authorList>
    </citation>
    <scope>NUCLEOTIDE SEQUENCE [LARGE SCALE GENOMIC DNA]</scope>
    <source>
        <strain evidence="2 3">DSM 17294</strain>
    </source>
</reference>
<sequence>MSAVDGAGALGAQLAVYRAVWRVSCGAFLVFAVIAAALLLPAETLVLAILIAVVAGTTAASMYGSGDGEGAISRRWTRRQVVTAVTSVSGVTTLVVSLAVAIGPAIVWLVVLLAAGSPQVVQWSAARLGFGPEVRRRHVPNRSTAELCRQWRDSYEALRHAKTDNQRLRIVMERQRCLDELGRRDPAGLDAWLSSAASAGGDPARFIRSE</sequence>
<dbReference type="EMBL" id="JACHNF010000001">
    <property type="protein sequence ID" value="MBB5978434.1"/>
    <property type="molecule type" value="Genomic_DNA"/>
</dbReference>
<keyword evidence="3" id="KW-1185">Reference proteome</keyword>